<keyword evidence="4" id="KW-0812">Transmembrane</keyword>
<feature type="domain" description="F5/8 type C" evidence="6">
    <location>
        <begin position="110"/>
        <end position="260"/>
    </location>
</feature>
<dbReference type="SUPFAM" id="SSF49373">
    <property type="entry name" value="Invasin/intimin cell-adhesion fragments"/>
    <property type="match status" value="3"/>
</dbReference>
<feature type="chain" id="PRO_5020430922" description="F5/8 type C domain-containing protein" evidence="5">
    <location>
        <begin position="34"/>
        <end position="1723"/>
    </location>
</feature>
<comment type="caution">
    <text evidence="7">The sequence shown here is derived from an EMBL/GenBank/DDBJ whole genome shotgun (WGS) entry which is preliminary data.</text>
</comment>
<dbReference type="EMBL" id="RCYR01000004">
    <property type="protein sequence ID" value="RYS81200.1"/>
    <property type="molecule type" value="Genomic_DNA"/>
</dbReference>
<dbReference type="SUPFAM" id="SSF51445">
    <property type="entry name" value="(Trans)glycosidases"/>
    <property type="match status" value="1"/>
</dbReference>
<reference evidence="7 8" key="1">
    <citation type="journal article" date="2019" name="Science, e1252229">
        <title>Invertible promoters mediate bacterial phase variation, antibiotic resistance, and host adaptation in the gut.</title>
        <authorList>
            <person name="Jiang X."/>
            <person name="Hall A.B."/>
            <person name="Arthur T.D."/>
            <person name="Plichta D.R."/>
            <person name="Covington C.T."/>
            <person name="Poyet M."/>
            <person name="Crothers J."/>
            <person name="Moses P.L."/>
            <person name="Tolonen A.C."/>
            <person name="Vlamakis H."/>
            <person name="Alm E.J."/>
            <person name="Xavier R.J."/>
        </authorList>
    </citation>
    <scope>NUCLEOTIDE SEQUENCE [LARGE SCALE GENOMIC DNA]</scope>
    <source>
        <strain evidence="8">aa_0143</strain>
    </source>
</reference>
<evidence type="ECO:0000256" key="3">
    <source>
        <dbReference type="SAM" id="MobiDB-lite"/>
    </source>
</evidence>
<evidence type="ECO:0000259" key="6">
    <source>
        <dbReference type="PROSITE" id="PS50022"/>
    </source>
</evidence>
<dbReference type="InterPro" id="IPR013785">
    <property type="entry name" value="Aldolase_TIM"/>
</dbReference>
<dbReference type="InterPro" id="IPR003343">
    <property type="entry name" value="Big_2"/>
</dbReference>
<keyword evidence="1 5" id="KW-0732">Signal</keyword>
<dbReference type="RefSeq" id="WP_129794738.1">
    <property type="nucleotide sequence ID" value="NZ_JANGEP010000038.1"/>
</dbReference>
<gene>
    <name evidence="7" type="ORF">EAI93_04050</name>
</gene>
<evidence type="ECO:0000313" key="7">
    <source>
        <dbReference type="EMBL" id="RYS81200.1"/>
    </source>
</evidence>
<dbReference type="Proteomes" id="UP000292665">
    <property type="component" value="Unassembled WGS sequence"/>
</dbReference>
<feature type="transmembrane region" description="Helical" evidence="4">
    <location>
        <begin position="1700"/>
        <end position="1718"/>
    </location>
</feature>
<dbReference type="GO" id="GO:0016798">
    <property type="term" value="F:hydrolase activity, acting on glycosyl bonds"/>
    <property type="evidence" value="ECO:0007669"/>
    <property type="project" value="UniProtKB-KW"/>
</dbReference>
<dbReference type="Gene3D" id="2.60.40.1220">
    <property type="match status" value="1"/>
</dbReference>
<evidence type="ECO:0000256" key="1">
    <source>
        <dbReference type="ARBA" id="ARBA00022729"/>
    </source>
</evidence>
<sequence length="1723" mass="190440">MKKRMFHKGMAAVLAVSLTTGGALPFMAQTVHAEDTAAEQGQIPEKKSGVVTLEKTDGSYVFGNEYLKRTFSLSADKVLSTKEITNYRTGTTPTVFTPQAGSEEFIINTLDNNSEGEDSGFVAPKKKLDTNGWTAEADSVATNEGANGGADKMFDGKNDTYYHSKYNEGTDAERKYPHNIYVDFGAEKSFQSLRYQQRVDAQGNPTVSGHVKSYKIYTGDSIDALKQATDAQPVAEGSFDNKKETYVNLKEKVTAKCVRIEFVDCHDPSDSNVSKDVACCSEFDFFEDTATFPEATDDATQLKTSEMKVQGEPELTEKDGVKTLTFTFEPKRVRGVDYTIKEVITMKDGDSFMRKRLDISVGEGQAEKAKIDYIDLENMQISQDDLKKDEYWSIKDNMADNPDMGGMKGDYLELGQPYYVGAMYWGCEFPETENKIKGSNSFIRYYYGKSLKSDDKFEYNEGNENGKMTTWDAVVGAARSRDYSVTQSDFYEYIETIAIDTEFRQQYNSWYDNMKEITDEIIQKSFFEIEKGFTQYGIAPLDSYVVDDGWTNYSSFWDFNNKFPNELYNSSLQVNQLASNFGLWLGPRGGYGTERTIANWIASNGLGSVNNQSGGDINISDARYLTKLNKDVFCEYQDKFDINYWKLDGMLLNPSTEQSEYYVTGNPLYTISETYERWTDIFEDMRDNRAGKDLWLNMTSYTNPSPWHVQWVNSVWMQNTGDTGYTDSFNATDEEAMLTYRDNAYYNFLNEREWQLPNKYFYNHDPVYGLTANDAYHRPDIKYTDDEMRNHLYMLGTRGTAFWEYYYSYSMFDDNKWQINAEAAKWIEDNFDILQKSQMFGGKPNDGNVYGYSCWNGKEGILSIRNPKNEAQSYKVTYDRLIGVGEDLGTVYGKVVVGDQRHQTDEPLTYGKEVTYTLNPKEVLILQFGEKDETPAKILSVEGNGKEAEVEFDETIRTPEAGMFKVDGYEVTKAELKADRRTVKLTLDKELKDARTVSVSVDGVKDTVGNTSKVSAQNDAFKDGIITGVISDDLKDGAVSTKAKYSVDGHGGFTVTGKIKTDSKDVVLAEQKGAYKVGIDGEGYLTFEFNNMKITSKYDQKTVDKANDSYTSETKGIAADGKEHQFSAVKEINGMIKLYLDGKVVASTYSEDKANPEIAKGETIFAQGLTKDEVSYITVLDRSLAYDEVKDLIDTEDNVVLAKNNPKVKVTAYDATVNTAVAEKPDRPFSMVNDGVKSTANYLELTDTSDSQNHSRYVQFDLGDEYDLMKIHMTRYWDGSRKYGPTVIQLSTDENFAADKTTTVYNSDKDNVHKQGAGKDEFYVETAAGKEMWNAENSEPVTARYIRVYVNGRENNQGTSDHIVEFEAYGAKDGGAIIRPDRPEEPEKPVLTGVTASVEKAELKVGETTKATATIMPEGAEGVELAWTSSDDKIATVDKDGNVKAVAEGTATLTVTATQGSGDGAVTKTATVDVTVIKDGGTDPEPEKPVLTGVKASVEKAELKVGETTKATATIMPEGAEGVELAWTSSDDKIATVDKDGNVKAVAEGKATLTVTATQGSGDSAVTKTATVDVTVIKDGGTDPEPEKPVVLTGVKASVKKADLKVGETTKATAKITPEKAENVTFAWASSDKKVATVDADGNVKAVGKGTAKLTVTATQGSGADAVKVTDTVKVTVTKDGGQTPQEDGKTPPKTGDETAPFFPFVLALAAGAVVMITRKKNG</sequence>
<dbReference type="PROSITE" id="PS50022">
    <property type="entry name" value="FA58C_3"/>
    <property type="match status" value="1"/>
</dbReference>
<dbReference type="InterPro" id="IPR000421">
    <property type="entry name" value="FA58C"/>
</dbReference>
<dbReference type="InterPro" id="IPR017853">
    <property type="entry name" value="GH"/>
</dbReference>
<name>A0A4Q5C896_9FIRM</name>
<accession>A0A4Q5C896</accession>
<organism evidence="7 8">
    <name type="scientific">[Ruminococcus] torques</name>
    <dbReference type="NCBI Taxonomy" id="33039"/>
    <lineage>
        <taxon>Bacteria</taxon>
        <taxon>Bacillati</taxon>
        <taxon>Bacillota</taxon>
        <taxon>Clostridia</taxon>
        <taxon>Lachnospirales</taxon>
        <taxon>Lachnospiraceae</taxon>
        <taxon>Mediterraneibacter</taxon>
    </lineage>
</organism>
<keyword evidence="4" id="KW-1133">Transmembrane helix</keyword>
<proteinExistence type="predicted"/>
<keyword evidence="4" id="KW-0472">Membrane</keyword>
<feature type="signal peptide" evidence="5">
    <location>
        <begin position="1"/>
        <end position="33"/>
    </location>
</feature>
<dbReference type="SUPFAM" id="SSF49785">
    <property type="entry name" value="Galactose-binding domain-like"/>
    <property type="match status" value="2"/>
</dbReference>
<keyword evidence="2" id="KW-0326">Glycosidase</keyword>
<dbReference type="InterPro" id="IPR014755">
    <property type="entry name" value="Cu-Rt/internalin_Ig-like"/>
</dbReference>
<protein>
    <recommendedName>
        <fullName evidence="6">F5/8 type C domain-containing protein</fullName>
    </recommendedName>
</protein>
<evidence type="ECO:0000313" key="8">
    <source>
        <dbReference type="Proteomes" id="UP000292665"/>
    </source>
</evidence>
<dbReference type="Gene3D" id="2.60.40.1080">
    <property type="match status" value="3"/>
</dbReference>
<dbReference type="Gene3D" id="3.20.20.70">
    <property type="entry name" value="Aldolase class I"/>
    <property type="match status" value="1"/>
</dbReference>
<dbReference type="SMART" id="SM00635">
    <property type="entry name" value="BID_2"/>
    <property type="match status" value="3"/>
</dbReference>
<dbReference type="InterPro" id="IPR008964">
    <property type="entry name" value="Invasin/intimin_cell_adhesion"/>
</dbReference>
<evidence type="ECO:0000256" key="2">
    <source>
        <dbReference type="ARBA" id="ARBA00023295"/>
    </source>
</evidence>
<feature type="compositionally biased region" description="Basic and acidic residues" evidence="3">
    <location>
        <begin position="1687"/>
        <end position="1697"/>
    </location>
</feature>
<dbReference type="Gene3D" id="2.60.120.260">
    <property type="entry name" value="Galactose-binding domain-like"/>
    <property type="match status" value="2"/>
</dbReference>
<evidence type="ECO:0000256" key="4">
    <source>
        <dbReference type="SAM" id="Phobius"/>
    </source>
</evidence>
<dbReference type="InterPro" id="IPR013320">
    <property type="entry name" value="ConA-like_dom_sf"/>
</dbReference>
<evidence type="ECO:0000256" key="5">
    <source>
        <dbReference type="SAM" id="SignalP"/>
    </source>
</evidence>
<dbReference type="Pfam" id="PF00754">
    <property type="entry name" value="F5_F8_type_C"/>
    <property type="match status" value="1"/>
</dbReference>
<dbReference type="Pfam" id="PF02368">
    <property type="entry name" value="Big_2"/>
    <property type="match status" value="3"/>
</dbReference>
<keyword evidence="2" id="KW-0378">Hydrolase</keyword>
<dbReference type="InterPro" id="IPR008979">
    <property type="entry name" value="Galactose-bd-like_sf"/>
</dbReference>
<feature type="region of interest" description="Disordered" evidence="3">
    <location>
        <begin position="1679"/>
        <end position="1698"/>
    </location>
</feature>
<dbReference type="SUPFAM" id="SSF49899">
    <property type="entry name" value="Concanavalin A-like lectins/glucanases"/>
    <property type="match status" value="1"/>
</dbReference>